<proteinExistence type="predicted"/>
<sequence length="199" mass="22354">MDQARLKIIEDNSIEGGLDFFRATFDTTCQNQGIQSTPNSIAQLPNEDLQNLAVDLLLLLQNLRVTRLLPSSGSSKNLLSDLSRLNSSVNSNDFDPDHIKPLLHTILDENTNDALVWKQPADANQAGVLRWFSTIIGELEDLANEHKPTLTLWRRPLAQPNKPTQGSTAERNWTLDSLMTPMSKRTLDAIGRRSWCHEN</sequence>
<dbReference type="OrthoDB" id="5584477at2759"/>
<organism evidence="1 2">
    <name type="scientific">Stachybotrys chartarum (strain CBS 109288 / IBT 7711)</name>
    <name type="common">Toxic black mold</name>
    <name type="synonym">Stilbospora chartarum</name>
    <dbReference type="NCBI Taxonomy" id="1280523"/>
    <lineage>
        <taxon>Eukaryota</taxon>
        <taxon>Fungi</taxon>
        <taxon>Dikarya</taxon>
        <taxon>Ascomycota</taxon>
        <taxon>Pezizomycotina</taxon>
        <taxon>Sordariomycetes</taxon>
        <taxon>Hypocreomycetidae</taxon>
        <taxon>Hypocreales</taxon>
        <taxon>Stachybotryaceae</taxon>
        <taxon>Stachybotrys</taxon>
    </lineage>
</organism>
<dbReference type="AlphaFoldDB" id="A0A084ASL4"/>
<dbReference type="EMBL" id="KL648584">
    <property type="protein sequence ID" value="KEY68293.1"/>
    <property type="molecule type" value="Genomic_DNA"/>
</dbReference>
<evidence type="ECO:0000313" key="2">
    <source>
        <dbReference type="Proteomes" id="UP000028045"/>
    </source>
</evidence>
<protein>
    <submittedName>
        <fullName evidence="1">Uncharacterized protein</fullName>
    </submittedName>
</protein>
<dbReference type="Proteomes" id="UP000028045">
    <property type="component" value="Unassembled WGS sequence"/>
</dbReference>
<evidence type="ECO:0000313" key="1">
    <source>
        <dbReference type="EMBL" id="KEY68293.1"/>
    </source>
</evidence>
<name>A0A084ASL4_STACB</name>
<keyword evidence="2" id="KW-1185">Reference proteome</keyword>
<accession>A0A084ASL4</accession>
<dbReference type="HOGENOM" id="CLU_1372997_0_0_1"/>
<gene>
    <name evidence="1" type="ORF">S7711_07043</name>
</gene>
<reference evidence="1 2" key="1">
    <citation type="journal article" date="2014" name="BMC Genomics">
        <title>Comparative genome sequencing reveals chemotype-specific gene clusters in the toxigenic black mold Stachybotrys.</title>
        <authorList>
            <person name="Semeiks J."/>
            <person name="Borek D."/>
            <person name="Otwinowski Z."/>
            <person name="Grishin N.V."/>
        </authorList>
    </citation>
    <scope>NUCLEOTIDE SEQUENCE [LARGE SCALE GENOMIC DNA]</scope>
    <source>
        <strain evidence="2">CBS 109288 / IBT 7711</strain>
    </source>
</reference>